<evidence type="ECO:0000313" key="2">
    <source>
        <dbReference type="EMBL" id="MED6186723.1"/>
    </source>
</evidence>
<feature type="compositionally biased region" description="Polar residues" evidence="1">
    <location>
        <begin position="52"/>
        <end position="86"/>
    </location>
</feature>
<dbReference type="PANTHER" id="PTHR33472:SF28">
    <property type="entry name" value="BROMO AND FHA DOMAIN-CONTAINING PROTEIN DDB_G0267958"/>
    <property type="match status" value="1"/>
</dbReference>
<comment type="caution">
    <text evidence="2">The sequence shown here is derived from an EMBL/GenBank/DDBJ whole genome shotgun (WGS) entry which is preliminary data.</text>
</comment>
<organism evidence="2 3">
    <name type="scientific">Stylosanthes scabra</name>
    <dbReference type="NCBI Taxonomy" id="79078"/>
    <lineage>
        <taxon>Eukaryota</taxon>
        <taxon>Viridiplantae</taxon>
        <taxon>Streptophyta</taxon>
        <taxon>Embryophyta</taxon>
        <taxon>Tracheophyta</taxon>
        <taxon>Spermatophyta</taxon>
        <taxon>Magnoliopsida</taxon>
        <taxon>eudicotyledons</taxon>
        <taxon>Gunneridae</taxon>
        <taxon>Pentapetalae</taxon>
        <taxon>rosids</taxon>
        <taxon>fabids</taxon>
        <taxon>Fabales</taxon>
        <taxon>Fabaceae</taxon>
        <taxon>Papilionoideae</taxon>
        <taxon>50 kb inversion clade</taxon>
        <taxon>dalbergioids sensu lato</taxon>
        <taxon>Dalbergieae</taxon>
        <taxon>Pterocarpus clade</taxon>
        <taxon>Stylosanthes</taxon>
    </lineage>
</organism>
<proteinExistence type="predicted"/>
<dbReference type="Proteomes" id="UP001341840">
    <property type="component" value="Unassembled WGS sequence"/>
</dbReference>
<feature type="compositionally biased region" description="Low complexity" evidence="1">
    <location>
        <begin position="15"/>
        <end position="40"/>
    </location>
</feature>
<dbReference type="PANTHER" id="PTHR33472">
    <property type="entry name" value="OS01G0106600 PROTEIN"/>
    <property type="match status" value="1"/>
</dbReference>
<accession>A0ABU6WRJ6</accession>
<feature type="compositionally biased region" description="Basic and acidic residues" evidence="1">
    <location>
        <begin position="118"/>
        <end position="142"/>
    </location>
</feature>
<evidence type="ECO:0000313" key="3">
    <source>
        <dbReference type="Proteomes" id="UP001341840"/>
    </source>
</evidence>
<keyword evidence="3" id="KW-1185">Reference proteome</keyword>
<gene>
    <name evidence="2" type="ORF">PIB30_069477</name>
</gene>
<feature type="region of interest" description="Disordered" evidence="1">
    <location>
        <begin position="115"/>
        <end position="143"/>
    </location>
</feature>
<protein>
    <submittedName>
        <fullName evidence="2">Uncharacterized protein</fullName>
    </submittedName>
</protein>
<sequence length="281" mass="30596">MVPVGLIEPKPSKPSPSQNQPSQPETSAPSAAGRTSSAPSSPAPSTPNSAPLTNSPSPKRSQSPKNSTTENNAYANSIVSKQGPTPSVQSYLKVNTEVQPTKTALELDPKTTMLVQRDSGEKQTETTEAKEKGTFHSKKLSDSENNGSIKVITISSENRGAYMEIIQSSSKKKPNFLRHKNGNSYINKAHDEATKSESLENYAADGKNKNKNHHSACYINSNVQCVNNSLLYKSSCTCNDPEVQLTLPARKPYNEAFHQTEDLHGKNKNNCLNMVFEVSLF</sequence>
<name>A0ABU6WRJ6_9FABA</name>
<reference evidence="2 3" key="1">
    <citation type="journal article" date="2023" name="Plants (Basel)">
        <title>Bridging the Gap: Combining Genomics and Transcriptomics Approaches to Understand Stylosanthes scabra, an Orphan Legume from the Brazilian Caatinga.</title>
        <authorList>
            <person name="Ferreira-Neto J.R.C."/>
            <person name="da Silva M.D."/>
            <person name="Binneck E."/>
            <person name="de Melo N.F."/>
            <person name="da Silva R.H."/>
            <person name="de Melo A.L.T.M."/>
            <person name="Pandolfi V."/>
            <person name="Bustamante F.O."/>
            <person name="Brasileiro-Vidal A.C."/>
            <person name="Benko-Iseppon A.M."/>
        </authorList>
    </citation>
    <scope>NUCLEOTIDE SEQUENCE [LARGE SCALE GENOMIC DNA]</scope>
    <source>
        <tissue evidence="2">Leaves</tissue>
    </source>
</reference>
<evidence type="ECO:0000256" key="1">
    <source>
        <dbReference type="SAM" id="MobiDB-lite"/>
    </source>
</evidence>
<dbReference type="EMBL" id="JASCZI010182006">
    <property type="protein sequence ID" value="MED6186723.1"/>
    <property type="molecule type" value="Genomic_DNA"/>
</dbReference>
<feature type="region of interest" description="Disordered" evidence="1">
    <location>
        <begin position="1"/>
        <end position="86"/>
    </location>
</feature>